<proteinExistence type="predicted"/>
<organism evidence="3 4">
    <name type="scientific">Paenalcaligenes hominis</name>
    <dbReference type="NCBI Taxonomy" id="643674"/>
    <lineage>
        <taxon>Bacteria</taxon>
        <taxon>Pseudomonadati</taxon>
        <taxon>Pseudomonadota</taxon>
        <taxon>Betaproteobacteria</taxon>
        <taxon>Burkholderiales</taxon>
        <taxon>Alcaligenaceae</taxon>
        <taxon>Paenalcaligenes</taxon>
    </lineage>
</organism>
<feature type="transmembrane region" description="Helical" evidence="1">
    <location>
        <begin position="107"/>
        <end position="126"/>
    </location>
</feature>
<accession>A0ABX0WRQ8</accession>
<feature type="transmembrane region" description="Helical" evidence="1">
    <location>
        <begin position="354"/>
        <end position="381"/>
    </location>
</feature>
<feature type="transmembrane region" description="Helical" evidence="1">
    <location>
        <begin position="31"/>
        <end position="53"/>
    </location>
</feature>
<feature type="domain" description="DUF112" evidence="2">
    <location>
        <begin position="18"/>
        <end position="438"/>
    </location>
</feature>
<keyword evidence="1" id="KW-0812">Transmembrane</keyword>
<comment type="caution">
    <text evidence="3">The sequence shown here is derived from an EMBL/GenBank/DDBJ whole genome shotgun (WGS) entry which is preliminary data.</text>
</comment>
<reference evidence="3 4" key="1">
    <citation type="submission" date="2020-03" db="EMBL/GenBank/DDBJ databases">
        <title>Genomic Encyclopedia of Type Strains, Phase IV (KMG-IV): sequencing the most valuable type-strain genomes for metagenomic binning, comparative biology and taxonomic classification.</title>
        <authorList>
            <person name="Goeker M."/>
        </authorList>
    </citation>
    <scope>NUCLEOTIDE SEQUENCE [LARGE SCALE GENOMIC DNA]</scope>
    <source>
        <strain evidence="3 4">DSM 26613</strain>
    </source>
</reference>
<sequence length="510" mass="53313">MLDNLLLGFSVALTFSNLLYAFIGVFVGNLIGVLPGIGALAAIAMLLPITYGLDPTGSLMMLAGIYYGTSFGGATTSILLNIPGTVSHAVVCLDGHPLAKKGRAGPAIFMAMFASFLGVSIGTLFMTAFSPWLAQVAFSFGPAEYFSLMAMGLLAASTLSSGSAVRAIAAVVIGLIFGCVGTDPNSGVWRFTFDLPDLADGVPLVALALAFFGVSDVLATAGLLPSQAKEKTAITKGQVRPTRQDMKESAGAMARGSLLGAFIGAIPGMGGALAAFISYATEKNVSKNPAQFGHGAIQGVSGPEAANSSADITSFIPTLTLGIPGGAVMALMMGALMIHDITPGPLLITQHPELFWGLVISFWVGNLMLLLLNIPLIGIWVRMLSAPYRFIFPIVIFLICIAAYASTNAMFDVGLALSLGVVAFFLSRLHIPPAPMLLGFILGPLLEENFRRALELSRGDLSVFITRPLSATFLGIIVALLLWVGLSFYKAHLRAKSQPHPVSEPTLSAS</sequence>
<gene>
    <name evidence="3" type="ORF">GGR41_001697</name>
</gene>
<dbReference type="RefSeq" id="WP_209279784.1">
    <property type="nucleotide sequence ID" value="NZ_BMCQ01000003.1"/>
</dbReference>
<feature type="transmembrane region" description="Helical" evidence="1">
    <location>
        <begin position="167"/>
        <end position="184"/>
    </location>
</feature>
<dbReference type="InterPro" id="IPR002823">
    <property type="entry name" value="DUF112_TM"/>
</dbReference>
<evidence type="ECO:0000259" key="2">
    <source>
        <dbReference type="Pfam" id="PF01970"/>
    </source>
</evidence>
<keyword evidence="4" id="KW-1185">Reference proteome</keyword>
<keyword evidence="1" id="KW-0472">Membrane</keyword>
<name>A0ABX0WRQ8_9BURK</name>
<evidence type="ECO:0000313" key="4">
    <source>
        <dbReference type="Proteomes" id="UP000783934"/>
    </source>
</evidence>
<evidence type="ECO:0000256" key="1">
    <source>
        <dbReference type="SAM" id="Phobius"/>
    </source>
</evidence>
<feature type="transmembrane region" description="Helical" evidence="1">
    <location>
        <begin position="469"/>
        <end position="489"/>
    </location>
</feature>
<feature type="transmembrane region" description="Helical" evidence="1">
    <location>
        <begin position="321"/>
        <end position="342"/>
    </location>
</feature>
<feature type="transmembrane region" description="Helical" evidence="1">
    <location>
        <begin position="413"/>
        <end position="431"/>
    </location>
</feature>
<feature type="transmembrane region" description="Helical" evidence="1">
    <location>
        <begin position="256"/>
        <end position="279"/>
    </location>
</feature>
<feature type="transmembrane region" description="Helical" evidence="1">
    <location>
        <begin position="132"/>
        <end position="155"/>
    </location>
</feature>
<dbReference type="EMBL" id="JAATIZ010000003">
    <property type="protein sequence ID" value="NJB65448.1"/>
    <property type="molecule type" value="Genomic_DNA"/>
</dbReference>
<feature type="transmembrane region" description="Helical" evidence="1">
    <location>
        <begin position="204"/>
        <end position="224"/>
    </location>
</feature>
<keyword evidence="1" id="KW-1133">Transmembrane helix</keyword>
<protein>
    <submittedName>
        <fullName evidence="3">TctA family transporter</fullName>
    </submittedName>
</protein>
<dbReference type="Pfam" id="PF01970">
    <property type="entry name" value="TctA"/>
    <property type="match status" value="1"/>
</dbReference>
<feature type="transmembrane region" description="Helical" evidence="1">
    <location>
        <begin position="387"/>
        <end position="406"/>
    </location>
</feature>
<dbReference type="Proteomes" id="UP000783934">
    <property type="component" value="Unassembled WGS sequence"/>
</dbReference>
<dbReference type="PANTHER" id="PTHR35342:SF5">
    <property type="entry name" value="TRICARBOXYLIC TRANSPORT PROTEIN"/>
    <property type="match status" value="1"/>
</dbReference>
<evidence type="ECO:0000313" key="3">
    <source>
        <dbReference type="EMBL" id="NJB65448.1"/>
    </source>
</evidence>
<dbReference type="PANTHER" id="PTHR35342">
    <property type="entry name" value="TRICARBOXYLIC TRANSPORT PROTEIN"/>
    <property type="match status" value="1"/>
</dbReference>